<protein>
    <submittedName>
        <fullName evidence="1">Uncharacterized protein</fullName>
    </submittedName>
</protein>
<accession>A0AAV2QLV7</accession>
<proteinExistence type="predicted"/>
<dbReference type="Proteomes" id="UP001497623">
    <property type="component" value="Unassembled WGS sequence"/>
</dbReference>
<evidence type="ECO:0000313" key="2">
    <source>
        <dbReference type="Proteomes" id="UP001497623"/>
    </source>
</evidence>
<organism evidence="1 2">
    <name type="scientific">Meganyctiphanes norvegica</name>
    <name type="common">Northern krill</name>
    <name type="synonym">Thysanopoda norvegica</name>
    <dbReference type="NCBI Taxonomy" id="48144"/>
    <lineage>
        <taxon>Eukaryota</taxon>
        <taxon>Metazoa</taxon>
        <taxon>Ecdysozoa</taxon>
        <taxon>Arthropoda</taxon>
        <taxon>Crustacea</taxon>
        <taxon>Multicrustacea</taxon>
        <taxon>Malacostraca</taxon>
        <taxon>Eumalacostraca</taxon>
        <taxon>Eucarida</taxon>
        <taxon>Euphausiacea</taxon>
        <taxon>Euphausiidae</taxon>
        <taxon>Meganyctiphanes</taxon>
    </lineage>
</organism>
<dbReference type="PANTHER" id="PTHR11012:SF30">
    <property type="entry name" value="PROTEIN KINASE-LIKE DOMAIN-CONTAINING"/>
    <property type="match status" value="1"/>
</dbReference>
<name>A0AAV2QLV7_MEGNR</name>
<evidence type="ECO:0000313" key="1">
    <source>
        <dbReference type="EMBL" id="CAL4092494.1"/>
    </source>
</evidence>
<dbReference type="AlphaFoldDB" id="A0AAV2QLV7"/>
<keyword evidence="2" id="KW-1185">Reference proteome</keyword>
<comment type="caution">
    <text evidence="1">The sequence shown here is derived from an EMBL/GenBank/DDBJ whole genome shotgun (WGS) entry which is preliminary data.</text>
</comment>
<dbReference type="EMBL" id="CAXKWB010008796">
    <property type="protein sequence ID" value="CAL4092494.1"/>
    <property type="molecule type" value="Genomic_DNA"/>
</dbReference>
<sequence>GSPVEVMFVDLQLTRLASLATDLNMFMFNSLEGSVRKPNVDQLLTAYYASFSSVLEGCTQVVPFTKEELVKEYKHKHGFGLLFGCVDVPLQITKDADIPDMENIDADNWQKQMLDSMETNPLLKPRFVAMFDEMLEEGLFL</sequence>
<dbReference type="Pfam" id="PF02958">
    <property type="entry name" value="EcKL"/>
    <property type="match status" value="1"/>
</dbReference>
<dbReference type="InterPro" id="IPR004119">
    <property type="entry name" value="EcKL"/>
</dbReference>
<gene>
    <name evidence="1" type="ORF">MNOR_LOCUS14601</name>
</gene>
<dbReference type="PANTHER" id="PTHR11012">
    <property type="entry name" value="PROTEIN KINASE-LIKE DOMAIN-CONTAINING"/>
    <property type="match status" value="1"/>
</dbReference>
<feature type="non-terminal residue" evidence="1">
    <location>
        <position position="1"/>
    </location>
</feature>
<reference evidence="1 2" key="1">
    <citation type="submission" date="2024-05" db="EMBL/GenBank/DDBJ databases">
        <authorList>
            <person name="Wallberg A."/>
        </authorList>
    </citation>
    <scope>NUCLEOTIDE SEQUENCE [LARGE SCALE GENOMIC DNA]</scope>
</reference>